<dbReference type="RefSeq" id="WP_260591870.1">
    <property type="nucleotide sequence ID" value="NZ_CP104003.1"/>
</dbReference>
<dbReference type="InterPro" id="IPR001310">
    <property type="entry name" value="Histidine_triad_HIT"/>
</dbReference>
<evidence type="ECO:0000259" key="4">
    <source>
        <dbReference type="PROSITE" id="PS51084"/>
    </source>
</evidence>
<dbReference type="PROSITE" id="PS00892">
    <property type="entry name" value="HIT_1"/>
    <property type="match status" value="1"/>
</dbReference>
<evidence type="ECO:0000256" key="3">
    <source>
        <dbReference type="PROSITE-ProRule" id="PRU00464"/>
    </source>
</evidence>
<accession>A0A9E7U354</accession>
<dbReference type="InterPro" id="IPR011146">
    <property type="entry name" value="HIT-like"/>
</dbReference>
<dbReference type="SUPFAM" id="SSF54197">
    <property type="entry name" value="HIT-like"/>
    <property type="match status" value="1"/>
</dbReference>
<gene>
    <name evidence="5" type="ORF">N0B31_12025</name>
</gene>
<dbReference type="AlphaFoldDB" id="A0A9E7U354"/>
<dbReference type="CDD" id="cd01277">
    <property type="entry name" value="HINT_subgroup"/>
    <property type="match status" value="1"/>
</dbReference>
<protein>
    <submittedName>
        <fullName evidence="5">HIT family protein</fullName>
    </submittedName>
</protein>
<dbReference type="GeneID" id="74943161"/>
<dbReference type="InterPro" id="IPR036265">
    <property type="entry name" value="HIT-like_sf"/>
</dbReference>
<dbReference type="GO" id="GO:0003824">
    <property type="term" value="F:catalytic activity"/>
    <property type="evidence" value="ECO:0007669"/>
    <property type="project" value="InterPro"/>
</dbReference>
<keyword evidence="6" id="KW-1185">Reference proteome</keyword>
<dbReference type="PANTHER" id="PTHR46648:SF1">
    <property type="entry name" value="ADENOSINE 5'-MONOPHOSPHORAMIDASE HNT1"/>
    <property type="match status" value="1"/>
</dbReference>
<reference evidence="5" key="1">
    <citation type="submission" date="2022-09" db="EMBL/GenBank/DDBJ databases">
        <title>Diverse halophilic archaea isolated from saline environments.</title>
        <authorList>
            <person name="Cui H.-L."/>
        </authorList>
    </citation>
    <scope>NUCLEOTIDE SEQUENCE</scope>
    <source>
        <strain evidence="5">ZS-35-S2</strain>
    </source>
</reference>
<sequence>MTTDDPTAAPDDCPFCAIAAGDAPASVVHDDDRSLAFLDVNPVTEGHALVVPRAHSVGLSDLPEETGGHLFRVGQRVAAALRESLDPDGVNLFLADGAAAGQEVYHVHLHVVPRYEGDSVAFEWSPMLVDREDLDAVAERVRGGL</sequence>
<dbReference type="Pfam" id="PF01230">
    <property type="entry name" value="HIT"/>
    <property type="match status" value="1"/>
</dbReference>
<dbReference type="Gene3D" id="3.30.428.10">
    <property type="entry name" value="HIT-like"/>
    <property type="match status" value="1"/>
</dbReference>
<dbReference type="EMBL" id="CP104003">
    <property type="protein sequence ID" value="UWM52875.1"/>
    <property type="molecule type" value="Genomic_DNA"/>
</dbReference>
<feature type="domain" description="HIT" evidence="4">
    <location>
        <begin position="14"/>
        <end position="121"/>
    </location>
</feature>
<dbReference type="PANTHER" id="PTHR46648">
    <property type="entry name" value="HIT FAMILY PROTEIN 1"/>
    <property type="match status" value="1"/>
</dbReference>
<dbReference type="Proteomes" id="UP001057580">
    <property type="component" value="Chromosome"/>
</dbReference>
<name>A0A9E7U354_9EURY</name>
<dbReference type="GO" id="GO:0009117">
    <property type="term" value="P:nucleotide metabolic process"/>
    <property type="evidence" value="ECO:0007669"/>
    <property type="project" value="TreeGrafter"/>
</dbReference>
<evidence type="ECO:0000256" key="2">
    <source>
        <dbReference type="PIRSR" id="PIRSR601310-3"/>
    </source>
</evidence>
<feature type="short sequence motif" description="Histidine triad motif" evidence="2 3">
    <location>
        <begin position="106"/>
        <end position="110"/>
    </location>
</feature>
<evidence type="ECO:0000313" key="5">
    <source>
        <dbReference type="EMBL" id="UWM52875.1"/>
    </source>
</evidence>
<evidence type="ECO:0000313" key="6">
    <source>
        <dbReference type="Proteomes" id="UP001057580"/>
    </source>
</evidence>
<feature type="active site" description="Tele-AMP-histidine intermediate" evidence="1">
    <location>
        <position position="108"/>
    </location>
</feature>
<organism evidence="5 6">
    <name type="scientific">Salinirubellus salinus</name>
    <dbReference type="NCBI Taxonomy" id="1364945"/>
    <lineage>
        <taxon>Archaea</taxon>
        <taxon>Methanobacteriati</taxon>
        <taxon>Methanobacteriota</taxon>
        <taxon>Stenosarchaea group</taxon>
        <taxon>Halobacteria</taxon>
        <taxon>Halobacteriales</taxon>
        <taxon>Natronomonadaceae</taxon>
        <taxon>Salinirubellus</taxon>
    </lineage>
</organism>
<proteinExistence type="predicted"/>
<dbReference type="KEGG" id="ssai:N0B31_12025"/>
<dbReference type="PRINTS" id="PR00332">
    <property type="entry name" value="HISTRIAD"/>
</dbReference>
<dbReference type="PROSITE" id="PS51084">
    <property type="entry name" value="HIT_2"/>
    <property type="match status" value="1"/>
</dbReference>
<dbReference type="InterPro" id="IPR019808">
    <property type="entry name" value="Histidine_triad_CS"/>
</dbReference>
<dbReference type="InterPro" id="IPR039384">
    <property type="entry name" value="HINT"/>
</dbReference>
<evidence type="ECO:0000256" key="1">
    <source>
        <dbReference type="PIRSR" id="PIRSR601310-1"/>
    </source>
</evidence>